<keyword evidence="5 6" id="KW-0233">DNA recombination</keyword>
<dbReference type="RefSeq" id="WP_176763005.1">
    <property type="nucleotide sequence ID" value="NZ_FNHQ01000051.1"/>
</dbReference>
<evidence type="ECO:0000256" key="6">
    <source>
        <dbReference type="RuleBase" id="RU365089"/>
    </source>
</evidence>
<dbReference type="GO" id="GO:0003677">
    <property type="term" value="F:DNA binding"/>
    <property type="evidence" value="ECO:0007669"/>
    <property type="project" value="UniProtKB-UniRule"/>
</dbReference>
<proteinExistence type="inferred from homology"/>
<reference evidence="7 8" key="1">
    <citation type="submission" date="2016-10" db="EMBL/GenBank/DDBJ databases">
        <authorList>
            <person name="de Groot N.N."/>
        </authorList>
    </citation>
    <scope>NUCLEOTIDE SEQUENCE [LARGE SCALE GENOMIC DNA]</scope>
    <source>
        <strain evidence="7 8">DSM 16981</strain>
    </source>
</reference>
<keyword evidence="4 6" id="KW-0238">DNA-binding</keyword>
<evidence type="ECO:0000256" key="3">
    <source>
        <dbReference type="ARBA" id="ARBA00022578"/>
    </source>
</evidence>
<evidence type="ECO:0000313" key="8">
    <source>
        <dbReference type="Proteomes" id="UP000199309"/>
    </source>
</evidence>
<protein>
    <recommendedName>
        <fullName evidence="6">Mutator family transposase</fullName>
    </recommendedName>
</protein>
<evidence type="ECO:0000256" key="5">
    <source>
        <dbReference type="ARBA" id="ARBA00023172"/>
    </source>
</evidence>
<name>A0A1H0BHZ4_9FIRM</name>
<comment type="similarity">
    <text evidence="2 6">Belongs to the transposase mutator family.</text>
</comment>
<organism evidence="7 8">
    <name type="scientific">Megasphaera paucivorans</name>
    <dbReference type="NCBI Taxonomy" id="349095"/>
    <lineage>
        <taxon>Bacteria</taxon>
        <taxon>Bacillati</taxon>
        <taxon>Bacillota</taxon>
        <taxon>Negativicutes</taxon>
        <taxon>Veillonellales</taxon>
        <taxon>Veillonellaceae</taxon>
        <taxon>Megasphaera</taxon>
    </lineage>
</organism>
<dbReference type="Pfam" id="PF00872">
    <property type="entry name" value="Transposase_mut"/>
    <property type="match status" value="1"/>
</dbReference>
<sequence>LEEGLEESLQFFSFQEIDARKISSTNLLERLNREIRRRTRVVGIFPSMDSYVRLVTSYLIEYSEDWSSGRSYINPKIITELQLQLAKTA</sequence>
<keyword evidence="8" id="KW-1185">Reference proteome</keyword>
<dbReference type="InterPro" id="IPR001207">
    <property type="entry name" value="Transposase_mutator"/>
</dbReference>
<evidence type="ECO:0000313" key="7">
    <source>
        <dbReference type="EMBL" id="SDN45242.1"/>
    </source>
</evidence>
<comment type="function">
    <text evidence="1 6">Required for the transposition of the insertion element.</text>
</comment>
<evidence type="ECO:0000256" key="1">
    <source>
        <dbReference type="ARBA" id="ARBA00002190"/>
    </source>
</evidence>
<feature type="non-terminal residue" evidence="7">
    <location>
        <position position="1"/>
    </location>
</feature>
<dbReference type="Proteomes" id="UP000199309">
    <property type="component" value="Unassembled WGS sequence"/>
</dbReference>
<dbReference type="GO" id="GO:0006313">
    <property type="term" value="P:DNA transposition"/>
    <property type="evidence" value="ECO:0007669"/>
    <property type="project" value="UniProtKB-UniRule"/>
</dbReference>
<gene>
    <name evidence="7" type="ORF">SAMN05660299_02741</name>
</gene>
<dbReference type="GO" id="GO:0004803">
    <property type="term" value="F:transposase activity"/>
    <property type="evidence" value="ECO:0007669"/>
    <property type="project" value="UniProtKB-UniRule"/>
</dbReference>
<accession>A0A1H0BHZ4</accession>
<keyword evidence="3 6" id="KW-0815">Transposition</keyword>
<dbReference type="AlphaFoldDB" id="A0A1H0BHZ4"/>
<evidence type="ECO:0000256" key="4">
    <source>
        <dbReference type="ARBA" id="ARBA00023125"/>
    </source>
</evidence>
<dbReference type="PANTHER" id="PTHR33217">
    <property type="entry name" value="TRANSPOSASE FOR INSERTION SEQUENCE ELEMENT IS1081"/>
    <property type="match status" value="1"/>
</dbReference>
<evidence type="ECO:0000256" key="2">
    <source>
        <dbReference type="ARBA" id="ARBA00010961"/>
    </source>
</evidence>
<dbReference type="PANTHER" id="PTHR33217:SF7">
    <property type="entry name" value="TRANSPOSASE FOR INSERTION SEQUENCE ELEMENT IS1081"/>
    <property type="match status" value="1"/>
</dbReference>
<dbReference type="EMBL" id="FNHQ01000051">
    <property type="protein sequence ID" value="SDN45242.1"/>
    <property type="molecule type" value="Genomic_DNA"/>
</dbReference>
<keyword evidence="6" id="KW-0814">Transposable element</keyword>